<keyword evidence="2" id="KW-0460">Magnesium</keyword>
<evidence type="ECO:0000313" key="6">
    <source>
        <dbReference type="Proteomes" id="UP000326396"/>
    </source>
</evidence>
<proteinExistence type="predicted"/>
<keyword evidence="6" id="KW-1185">Reference proteome</keyword>
<evidence type="ECO:0000256" key="2">
    <source>
        <dbReference type="ARBA" id="ARBA00022842"/>
    </source>
</evidence>
<keyword evidence="3" id="KW-0472">Membrane</keyword>
<dbReference type="PANTHER" id="PTHR24093:SF520">
    <property type="entry name" value="CALCIUM-TRANSPORTING ATPASE 9, PLASMA MEMBRANE-TYPE"/>
    <property type="match status" value="1"/>
</dbReference>
<dbReference type="InterPro" id="IPR006068">
    <property type="entry name" value="ATPase_P-typ_cation-transptr_C"/>
</dbReference>
<accession>A0A5N6L7U3</accession>
<dbReference type="OrthoDB" id="3352408at2759"/>
<organism evidence="5 6">
    <name type="scientific">Mikania micrantha</name>
    <name type="common">bitter vine</name>
    <dbReference type="NCBI Taxonomy" id="192012"/>
    <lineage>
        <taxon>Eukaryota</taxon>
        <taxon>Viridiplantae</taxon>
        <taxon>Streptophyta</taxon>
        <taxon>Embryophyta</taxon>
        <taxon>Tracheophyta</taxon>
        <taxon>Spermatophyta</taxon>
        <taxon>Magnoliopsida</taxon>
        <taxon>eudicotyledons</taxon>
        <taxon>Gunneridae</taxon>
        <taxon>Pentapetalae</taxon>
        <taxon>asterids</taxon>
        <taxon>campanulids</taxon>
        <taxon>Asterales</taxon>
        <taxon>Asteraceae</taxon>
        <taxon>Asteroideae</taxon>
        <taxon>Heliantheae alliance</taxon>
        <taxon>Eupatorieae</taxon>
        <taxon>Mikania</taxon>
    </lineage>
</organism>
<sequence length="164" mass="18525">MAFVLGSSSTIFLKSVFVVQLLWVNLIMDTLGALALATEPPTDHLMHRSPVGRREPLVTNNMWRNLIIQALYQVAVLLVLNFRGTAILNLKKDERGNAVMIIQFLGKFTSTVRLGWNLWVVSIVIGIFSWPLAMMGKLIPVPRTPLARVFSKPYQRCIASRNHR</sequence>
<keyword evidence="1" id="KW-0479">Metal-binding</keyword>
<dbReference type="SUPFAM" id="SSF81665">
    <property type="entry name" value="Calcium ATPase, transmembrane domain M"/>
    <property type="match status" value="1"/>
</dbReference>
<evidence type="ECO:0000256" key="1">
    <source>
        <dbReference type="ARBA" id="ARBA00022723"/>
    </source>
</evidence>
<dbReference type="PANTHER" id="PTHR24093">
    <property type="entry name" value="CATION TRANSPORTING ATPASE"/>
    <property type="match status" value="1"/>
</dbReference>
<keyword evidence="3" id="KW-0812">Transmembrane</keyword>
<evidence type="ECO:0000256" key="3">
    <source>
        <dbReference type="SAM" id="Phobius"/>
    </source>
</evidence>
<feature type="transmembrane region" description="Helical" evidence="3">
    <location>
        <begin position="66"/>
        <end position="90"/>
    </location>
</feature>
<evidence type="ECO:0000313" key="5">
    <source>
        <dbReference type="EMBL" id="KAC9320174.1"/>
    </source>
</evidence>
<dbReference type="GO" id="GO:0046872">
    <property type="term" value="F:metal ion binding"/>
    <property type="evidence" value="ECO:0007669"/>
    <property type="project" value="UniProtKB-KW"/>
</dbReference>
<dbReference type="Pfam" id="PF00689">
    <property type="entry name" value="Cation_ATPase_C"/>
    <property type="match status" value="1"/>
</dbReference>
<dbReference type="GO" id="GO:0005388">
    <property type="term" value="F:P-type calcium transporter activity"/>
    <property type="evidence" value="ECO:0007669"/>
    <property type="project" value="TreeGrafter"/>
</dbReference>
<name>A0A5N6L7U3_9ASTR</name>
<feature type="transmembrane region" description="Helical" evidence="3">
    <location>
        <begin position="111"/>
        <end position="133"/>
    </location>
</feature>
<dbReference type="EMBL" id="SZYD01002633">
    <property type="protein sequence ID" value="KAC9320174.1"/>
    <property type="molecule type" value="Genomic_DNA"/>
</dbReference>
<dbReference type="GO" id="GO:0005886">
    <property type="term" value="C:plasma membrane"/>
    <property type="evidence" value="ECO:0007669"/>
    <property type="project" value="TreeGrafter"/>
</dbReference>
<dbReference type="AlphaFoldDB" id="A0A5N6L7U3"/>
<evidence type="ECO:0000259" key="4">
    <source>
        <dbReference type="Pfam" id="PF00689"/>
    </source>
</evidence>
<dbReference type="Proteomes" id="UP000326396">
    <property type="component" value="Unassembled WGS sequence"/>
</dbReference>
<protein>
    <recommendedName>
        <fullName evidence="4">Cation-transporting P-type ATPase C-terminal domain-containing protein</fullName>
    </recommendedName>
</protein>
<feature type="transmembrane region" description="Helical" evidence="3">
    <location>
        <begin position="12"/>
        <end position="37"/>
    </location>
</feature>
<feature type="domain" description="Cation-transporting P-type ATPase C-terminal" evidence="4">
    <location>
        <begin position="18"/>
        <end position="82"/>
    </location>
</feature>
<dbReference type="InterPro" id="IPR023298">
    <property type="entry name" value="ATPase_P-typ_TM_dom_sf"/>
</dbReference>
<gene>
    <name evidence="5" type="ORF">E3N88_45998</name>
</gene>
<keyword evidence="3" id="KW-1133">Transmembrane helix</keyword>
<comment type="caution">
    <text evidence="5">The sequence shown here is derived from an EMBL/GenBank/DDBJ whole genome shotgun (WGS) entry which is preliminary data.</text>
</comment>
<reference evidence="5 6" key="1">
    <citation type="submission" date="2019-05" db="EMBL/GenBank/DDBJ databases">
        <title>Mikania micrantha, genome provides insights into the molecular mechanism of rapid growth.</title>
        <authorList>
            <person name="Liu B."/>
        </authorList>
    </citation>
    <scope>NUCLEOTIDE SEQUENCE [LARGE SCALE GENOMIC DNA]</scope>
    <source>
        <strain evidence="5">NLD-2019</strain>
        <tissue evidence="5">Leaf</tissue>
    </source>
</reference>
<dbReference type="Gene3D" id="1.20.1110.10">
    <property type="entry name" value="Calcium-transporting ATPase, transmembrane domain"/>
    <property type="match status" value="1"/>
</dbReference>